<evidence type="ECO:0000259" key="5">
    <source>
        <dbReference type="PROSITE" id="PS50175"/>
    </source>
</evidence>
<proteinExistence type="predicted"/>
<evidence type="ECO:0000259" key="7">
    <source>
        <dbReference type="PROSITE" id="PS51382"/>
    </source>
</evidence>
<dbReference type="Pfam" id="PF03105">
    <property type="entry name" value="SPX"/>
    <property type="match status" value="1"/>
</dbReference>
<dbReference type="InterPro" id="IPR004331">
    <property type="entry name" value="SPX_dom"/>
</dbReference>
<feature type="compositionally biased region" description="Basic and acidic residues" evidence="4">
    <location>
        <begin position="334"/>
        <end position="347"/>
    </location>
</feature>
<organism evidence="9 10">
    <name type="scientific">Sordaria brevicollis</name>
    <dbReference type="NCBI Taxonomy" id="83679"/>
    <lineage>
        <taxon>Eukaryota</taxon>
        <taxon>Fungi</taxon>
        <taxon>Dikarya</taxon>
        <taxon>Ascomycota</taxon>
        <taxon>Pezizomycotina</taxon>
        <taxon>Sordariomycetes</taxon>
        <taxon>Sordariomycetidae</taxon>
        <taxon>Sordariales</taxon>
        <taxon>Sordariaceae</taxon>
        <taxon>Sordaria</taxon>
    </lineage>
</organism>
<dbReference type="GO" id="GO:0043130">
    <property type="term" value="F:ubiquitin binding"/>
    <property type="evidence" value="ECO:0007669"/>
    <property type="project" value="InterPro"/>
</dbReference>
<feature type="compositionally biased region" description="Polar residues" evidence="4">
    <location>
        <begin position="173"/>
        <end position="182"/>
    </location>
</feature>
<feature type="region of interest" description="Disordered" evidence="4">
    <location>
        <begin position="107"/>
        <end position="216"/>
    </location>
</feature>
<dbReference type="PROSITE" id="PS51140">
    <property type="entry name" value="CUE"/>
    <property type="match status" value="1"/>
</dbReference>
<name>A0AAE0PCF8_SORBR</name>
<evidence type="ECO:0008006" key="11">
    <source>
        <dbReference type="Google" id="ProtNLM"/>
    </source>
</evidence>
<dbReference type="InterPro" id="IPR002110">
    <property type="entry name" value="Ankyrin_rpt"/>
</dbReference>
<evidence type="ECO:0000313" key="9">
    <source>
        <dbReference type="EMBL" id="KAK3397369.1"/>
    </source>
</evidence>
<sequence>MSAPTDSNVAKHATVEPAPESPTTARPFDLDDDEAQENVPLGNDTNTTAASTQNAPGSDENPPPKPPRPLTEEQKNQQILKEAFPSIDPTVIKAVLRASRGQIEPAFNALLEMTDPDAVQNDDVPPPPPPRPAAQTGGPTSTDRSQLEADEIYARQLAEHFESTAAYEARTANRGTPGSSRGPTGARGPHMPPRPRQETGLKPNELYDDREHSFIDDDLPVIKESLRKGFIETQSKVNSWFTTIKKKIDETFDEEEDERRQNDNNAFIGRPTRNQQRRSADYDRYDADPTILSDDFAGMKFNNDGTPYTAQSTHQQLYGNPHAFRPPPPSKSPKSSDGRKVSFRDTVEDINAYDASPRIQPKDSGAAASPGGASTAAAGSATKASKWQPLSSVDPNPIADNDPFSLGDSDDEFEHGHKRNQSGSSQIKLEDKTATDADHERLRQATADAMADSLVEGEKTKKPDEQANQPGSAARLKKKSVSTHTRSDCFLACPRFHHQGNHKGSRPSGAHRLGHLFLLERNITQSTLYSIPGAHRPRSPSLHQRISEASLPVHSLLPPVYPDSVPDLQAATSDLASVFHEKRSYLVDSIPGPQKLRPSHGSRPHVKLQPLPSQRSLLPVSTGHLRQGSSSPNRVSRDIGLVFPCWLVPAVHALARNSTTGIVSPRNISPITTSPGFCTSVAVFRHHIQKRQLEVPEYAASFVNYKALKKDRELDKVNACYVQKEAELKIRLKTLLDKKKALRSRTGGTSRRSTKFTTLQEGFQQFVNDLNKLQQFVEINGTAFSKILKKWDKTAKSKTKELYLSRVVEKRPAFNPTVISELSDQATTSLQELGAWADGDNVSFETRPDHVVTTQHLLGTDEGDADTLLLDTVLSGNIESLKDMLDRMKATAAPDGSADVSLGERITRTFLGSINEGSLEALKVLLDTGLVDIQSWDDINERNCLHQAAIYGNSFVLEYGLSKGVDSERTDAYGRVPLHYASMHGRLDMIDALLNASPKTINLIDHDNFTPLVHSIVHNHLECVGRLLDRSARIDPVSDTDHVPLNLACQHGSVAIVELLLKHGAKILADAEGLYPQHLVARSGQTPEILVLLKQYGADLDQIDKLYGWTPLVHAASEGNVPCLQALLDIGADPSILDEKDLPAMYYAAWEGHLECMKLLTPAKKEKPRSDLPPIHIGGALPPMASSTAPMPMSLDAIDPIPALELPPPIIPLRRYGHNFLDTKTVVQISFEEDSEQPLLFFQDGKYPAARLTISSKSSDLIPKNIILPFQEDTRVASFQIDNLESFTLDFEVFPTYGAKVIAKTVALPNIFRALLSSSGKACLPLFDPRLRAIGQISFHVQIIKPFSGTPLEITDFETYWKATSQFDANTSTFVTGSSLSGDFVQIYVQHTKDGVPVLWPRWTINCGGIDVPVSRLTLAQFQTVTAPARNRINLSELSTYTLDQIADVHRILATVGVTLHEALFLLPKGMHVNVQVLYPTADEEAEANSSTAADDVNEFADAILGVVFDHARAQRAEKPDSVRSVVFSSYNPTLCTALNWKQPNFPVFLCNDLGRDEGRKQQQQQTQEKGDGDEHMGGTNTTAAAPAGGKQDERILQSDGRRTSSIKDVVRTATSNNLMGLICCSRLLDMVPALVDAIKSHGLALVVDKSGEPAETEKQQGIGGALGGLAGQDPFPKLPKGVDGLLKSNGVLRFNEYIDV</sequence>
<feature type="compositionally biased region" description="Basic and acidic residues" evidence="4">
    <location>
        <begin position="456"/>
        <end position="465"/>
    </location>
</feature>
<accession>A0AAE0PCF8</accession>
<dbReference type="Gene3D" id="3.20.20.190">
    <property type="entry name" value="Phosphatidylinositol (PI) phosphodiesterase"/>
    <property type="match status" value="1"/>
</dbReference>
<dbReference type="CDD" id="cd14483">
    <property type="entry name" value="SPX_PHO81_NUC-2_like"/>
    <property type="match status" value="1"/>
</dbReference>
<dbReference type="InterPro" id="IPR003892">
    <property type="entry name" value="CUE"/>
</dbReference>
<feature type="compositionally biased region" description="Polar residues" evidence="4">
    <location>
        <begin position="303"/>
        <end position="318"/>
    </location>
</feature>
<feature type="domain" description="SPX" evidence="7">
    <location>
        <begin position="546"/>
        <end position="805"/>
    </location>
</feature>
<dbReference type="InterPro" id="IPR041807">
    <property type="entry name" value="Cue5/Don1_CUE"/>
</dbReference>
<dbReference type="InterPro" id="IPR030395">
    <property type="entry name" value="GP_PDE_dom"/>
</dbReference>
<dbReference type="SUPFAM" id="SSF51695">
    <property type="entry name" value="PLC-like phosphodiesterases"/>
    <property type="match status" value="1"/>
</dbReference>
<dbReference type="InterPro" id="IPR036770">
    <property type="entry name" value="Ankyrin_rpt-contain_sf"/>
</dbReference>
<feature type="domain" description="Peptidase A2" evidence="5">
    <location>
        <begin position="1124"/>
        <end position="1220"/>
    </location>
</feature>
<feature type="compositionally biased region" description="Basic and acidic residues" evidence="4">
    <location>
        <begin position="195"/>
        <end position="216"/>
    </location>
</feature>
<dbReference type="GO" id="GO:0006511">
    <property type="term" value="P:ubiquitin-dependent protein catabolic process"/>
    <property type="evidence" value="ECO:0007669"/>
    <property type="project" value="TreeGrafter"/>
</dbReference>
<dbReference type="EMBL" id="JAUTDP010000008">
    <property type="protein sequence ID" value="KAK3397369.1"/>
    <property type="molecule type" value="Genomic_DNA"/>
</dbReference>
<feature type="region of interest" description="Disordered" evidence="4">
    <location>
        <begin position="456"/>
        <end position="480"/>
    </location>
</feature>
<evidence type="ECO:0000259" key="8">
    <source>
        <dbReference type="PROSITE" id="PS51704"/>
    </source>
</evidence>
<dbReference type="PANTHER" id="PTHR16461:SF5">
    <property type="entry name" value="TOLL-INTERACTING PROTEIN"/>
    <property type="match status" value="1"/>
</dbReference>
<protein>
    <recommendedName>
        <fullName evidence="11">Ankyrin repeat protein nuc-2</fullName>
    </recommendedName>
</protein>
<evidence type="ECO:0000256" key="3">
    <source>
        <dbReference type="PROSITE-ProRule" id="PRU00023"/>
    </source>
</evidence>
<evidence type="ECO:0000259" key="6">
    <source>
        <dbReference type="PROSITE" id="PS51140"/>
    </source>
</evidence>
<dbReference type="Pfam" id="PF12796">
    <property type="entry name" value="Ank_2"/>
    <property type="match status" value="3"/>
</dbReference>
<dbReference type="InterPro" id="IPR001995">
    <property type="entry name" value="Peptidase_A2_cat"/>
</dbReference>
<evidence type="ECO:0000256" key="4">
    <source>
        <dbReference type="SAM" id="MobiDB-lite"/>
    </source>
</evidence>
<reference evidence="9" key="1">
    <citation type="journal article" date="2023" name="Mol. Phylogenet. Evol.">
        <title>Genome-scale phylogeny and comparative genomics of the fungal order Sordariales.</title>
        <authorList>
            <person name="Hensen N."/>
            <person name="Bonometti L."/>
            <person name="Westerberg I."/>
            <person name="Brannstrom I.O."/>
            <person name="Guillou S."/>
            <person name="Cros-Aarteil S."/>
            <person name="Calhoun S."/>
            <person name="Haridas S."/>
            <person name="Kuo A."/>
            <person name="Mondo S."/>
            <person name="Pangilinan J."/>
            <person name="Riley R."/>
            <person name="LaButti K."/>
            <person name="Andreopoulos B."/>
            <person name="Lipzen A."/>
            <person name="Chen C."/>
            <person name="Yan M."/>
            <person name="Daum C."/>
            <person name="Ng V."/>
            <person name="Clum A."/>
            <person name="Steindorff A."/>
            <person name="Ohm R.A."/>
            <person name="Martin F."/>
            <person name="Silar P."/>
            <person name="Natvig D.O."/>
            <person name="Lalanne C."/>
            <person name="Gautier V."/>
            <person name="Ament-Velasquez S.L."/>
            <person name="Kruys A."/>
            <person name="Hutchinson M.I."/>
            <person name="Powell A.J."/>
            <person name="Barry K."/>
            <person name="Miller A.N."/>
            <person name="Grigoriev I.V."/>
            <person name="Debuchy R."/>
            <person name="Gladieux P."/>
            <person name="Hiltunen Thoren M."/>
            <person name="Johannesson H."/>
        </authorList>
    </citation>
    <scope>NUCLEOTIDE SEQUENCE</scope>
    <source>
        <strain evidence="9">FGSC 1904</strain>
    </source>
</reference>
<dbReference type="PROSITE" id="PS51382">
    <property type="entry name" value="SPX"/>
    <property type="match status" value="1"/>
</dbReference>
<dbReference type="PANTHER" id="PTHR16461">
    <property type="entry name" value="TOLL-INTERACTING PROTEIN"/>
    <property type="match status" value="1"/>
</dbReference>
<dbReference type="GO" id="GO:0004190">
    <property type="term" value="F:aspartic-type endopeptidase activity"/>
    <property type="evidence" value="ECO:0007669"/>
    <property type="project" value="InterPro"/>
</dbReference>
<dbReference type="CDD" id="cd14372">
    <property type="entry name" value="CUE_Cue5p_like"/>
    <property type="match status" value="1"/>
</dbReference>
<dbReference type="InterPro" id="IPR017946">
    <property type="entry name" value="PLC-like_Pdiesterase_TIM-brl"/>
</dbReference>
<comment type="caution">
    <text evidence="9">The sequence shown here is derived from an EMBL/GenBank/DDBJ whole genome shotgun (WGS) entry which is preliminary data.</text>
</comment>
<evidence type="ECO:0000256" key="2">
    <source>
        <dbReference type="ARBA" id="ARBA00023043"/>
    </source>
</evidence>
<dbReference type="GO" id="GO:0005737">
    <property type="term" value="C:cytoplasm"/>
    <property type="evidence" value="ECO:0007669"/>
    <property type="project" value="TreeGrafter"/>
</dbReference>
<dbReference type="GO" id="GO:0006629">
    <property type="term" value="P:lipid metabolic process"/>
    <property type="evidence" value="ECO:0007669"/>
    <property type="project" value="InterPro"/>
</dbReference>
<dbReference type="SMART" id="SM00248">
    <property type="entry name" value="ANK"/>
    <property type="match status" value="8"/>
</dbReference>
<feature type="domain" description="CUE" evidence="6">
    <location>
        <begin position="72"/>
        <end position="115"/>
    </location>
</feature>
<feature type="region of interest" description="Disordered" evidence="4">
    <location>
        <begin position="1"/>
        <end position="87"/>
    </location>
</feature>
<dbReference type="Gene3D" id="1.25.40.20">
    <property type="entry name" value="Ankyrin repeat-containing domain"/>
    <property type="match status" value="1"/>
</dbReference>
<dbReference type="PROSITE" id="PS50088">
    <property type="entry name" value="ANK_REPEAT"/>
    <property type="match status" value="4"/>
</dbReference>
<dbReference type="CDD" id="cd08578">
    <property type="entry name" value="GDPD_NUC-2_fungi"/>
    <property type="match status" value="1"/>
</dbReference>
<feature type="domain" description="GP-PDE" evidence="8">
    <location>
        <begin position="1354"/>
        <end position="1683"/>
    </location>
</feature>
<dbReference type="SUPFAM" id="SSF46934">
    <property type="entry name" value="UBA-like"/>
    <property type="match status" value="1"/>
</dbReference>
<keyword evidence="10" id="KW-1185">Reference proteome</keyword>
<feature type="compositionally biased region" description="Basic residues" evidence="4">
    <location>
        <begin position="597"/>
        <end position="606"/>
    </location>
</feature>
<evidence type="ECO:0000256" key="1">
    <source>
        <dbReference type="ARBA" id="ARBA00022737"/>
    </source>
</evidence>
<feature type="compositionally biased region" description="Low complexity" evidence="4">
    <location>
        <begin position="364"/>
        <end position="386"/>
    </location>
</feature>
<dbReference type="SMART" id="SM00546">
    <property type="entry name" value="CUE"/>
    <property type="match status" value="1"/>
</dbReference>
<feature type="compositionally biased region" description="Polar residues" evidence="4">
    <location>
        <begin position="43"/>
        <end position="56"/>
    </location>
</feature>
<dbReference type="Pfam" id="PF25329">
    <property type="entry name" value="C2_GDE1"/>
    <property type="match status" value="1"/>
</dbReference>
<feature type="repeat" description="ANK" evidence="3">
    <location>
        <begin position="1040"/>
        <end position="1072"/>
    </location>
</feature>
<dbReference type="PROSITE" id="PS51704">
    <property type="entry name" value="GP_PDE"/>
    <property type="match status" value="1"/>
</dbReference>
<gene>
    <name evidence="9" type="ORF">B0T20DRAFT_394485</name>
</gene>
<keyword evidence="1" id="KW-0677">Repeat</keyword>
<feature type="region of interest" description="Disordered" evidence="4">
    <location>
        <begin position="590"/>
        <end position="613"/>
    </location>
</feature>
<dbReference type="PROSITE" id="PS50175">
    <property type="entry name" value="ASP_PROT_RETROV"/>
    <property type="match status" value="1"/>
</dbReference>
<dbReference type="GO" id="GO:0031624">
    <property type="term" value="F:ubiquitin conjugating enzyme binding"/>
    <property type="evidence" value="ECO:0007669"/>
    <property type="project" value="TreeGrafter"/>
</dbReference>
<dbReference type="GO" id="GO:0008081">
    <property type="term" value="F:phosphoric diester hydrolase activity"/>
    <property type="evidence" value="ECO:0007669"/>
    <property type="project" value="InterPro"/>
</dbReference>
<feature type="repeat" description="ANK" evidence="3">
    <location>
        <begin position="973"/>
        <end position="995"/>
    </location>
</feature>
<feature type="region of interest" description="Disordered" evidence="4">
    <location>
        <begin position="1558"/>
        <end position="1604"/>
    </location>
</feature>
<feature type="repeat" description="ANK" evidence="3">
    <location>
        <begin position="1107"/>
        <end position="1139"/>
    </location>
</feature>
<feature type="region of interest" description="Disordered" evidence="4">
    <location>
        <begin position="249"/>
        <end position="437"/>
    </location>
</feature>
<feature type="compositionally biased region" description="Low complexity" evidence="4">
    <location>
        <begin position="1578"/>
        <end position="1590"/>
    </location>
</feature>
<feature type="compositionally biased region" description="Basic and acidic residues" evidence="4">
    <location>
        <begin position="428"/>
        <end position="437"/>
    </location>
</feature>
<evidence type="ECO:0000313" key="10">
    <source>
        <dbReference type="Proteomes" id="UP001281003"/>
    </source>
</evidence>
<feature type="compositionally biased region" description="Basic and acidic residues" evidence="4">
    <location>
        <begin position="278"/>
        <end position="287"/>
    </location>
</feature>
<dbReference type="Pfam" id="PF02845">
    <property type="entry name" value="CUE"/>
    <property type="match status" value="1"/>
</dbReference>
<feature type="repeat" description="ANK" evidence="3">
    <location>
        <begin position="1072"/>
        <end position="1105"/>
    </location>
</feature>
<dbReference type="Proteomes" id="UP001281003">
    <property type="component" value="Unassembled WGS sequence"/>
</dbReference>
<dbReference type="Gene3D" id="1.10.8.10">
    <property type="entry name" value="DNA helicase RuvA subunit, C-terminal domain"/>
    <property type="match status" value="1"/>
</dbReference>
<dbReference type="InterPro" id="IPR009060">
    <property type="entry name" value="UBA-like_sf"/>
</dbReference>
<dbReference type="FunFam" id="1.10.8.10:FF:000064">
    <property type="entry name" value="Similar to CUE domain-containing protein"/>
    <property type="match status" value="1"/>
</dbReference>
<dbReference type="PROSITE" id="PS50297">
    <property type="entry name" value="ANK_REP_REGION"/>
    <property type="match status" value="4"/>
</dbReference>
<feature type="compositionally biased region" description="Basic and acidic residues" evidence="4">
    <location>
        <begin position="1591"/>
        <end position="1603"/>
    </location>
</feature>
<dbReference type="SUPFAM" id="SSF48403">
    <property type="entry name" value="Ankyrin repeat"/>
    <property type="match status" value="1"/>
</dbReference>
<dbReference type="InterPro" id="IPR057506">
    <property type="entry name" value="C2_GPCPD1"/>
</dbReference>
<keyword evidence="2 3" id="KW-0040">ANK repeat</keyword>
<reference evidence="9" key="2">
    <citation type="submission" date="2023-07" db="EMBL/GenBank/DDBJ databases">
        <authorList>
            <consortium name="Lawrence Berkeley National Laboratory"/>
            <person name="Haridas S."/>
            <person name="Hensen N."/>
            <person name="Bonometti L."/>
            <person name="Westerberg I."/>
            <person name="Brannstrom I.O."/>
            <person name="Guillou S."/>
            <person name="Cros-Aarteil S."/>
            <person name="Calhoun S."/>
            <person name="Kuo A."/>
            <person name="Mondo S."/>
            <person name="Pangilinan J."/>
            <person name="Riley R."/>
            <person name="LaButti K."/>
            <person name="Andreopoulos B."/>
            <person name="Lipzen A."/>
            <person name="Chen C."/>
            <person name="Yanf M."/>
            <person name="Daum C."/>
            <person name="Ng V."/>
            <person name="Clum A."/>
            <person name="Steindorff A."/>
            <person name="Ohm R."/>
            <person name="Martin F."/>
            <person name="Silar P."/>
            <person name="Natvig D."/>
            <person name="Lalanne C."/>
            <person name="Gautier V."/>
            <person name="Ament-velasquez S.L."/>
            <person name="Kruys A."/>
            <person name="Hutchinson M.I."/>
            <person name="Powell A.J."/>
            <person name="Barry K."/>
            <person name="Miller A.N."/>
            <person name="Grigoriev I.V."/>
            <person name="Debuchy R."/>
            <person name="Gladieux P."/>
            <person name="Thoren M.H."/>
            <person name="Johannesson H."/>
        </authorList>
    </citation>
    <scope>NUCLEOTIDE SEQUENCE</scope>
    <source>
        <strain evidence="9">FGSC 1904</strain>
    </source>
</reference>